<accession>A0A2N5VUB0</accession>
<reference evidence="1 2" key="1">
    <citation type="submission" date="2017-11" db="EMBL/GenBank/DDBJ databases">
        <title>De novo assembly and phasing of dikaryotic genomes from two isolates of Puccinia coronata f. sp. avenae, the causal agent of oat crown rust.</title>
        <authorList>
            <person name="Miller M.E."/>
            <person name="Zhang Y."/>
            <person name="Omidvar V."/>
            <person name="Sperschneider J."/>
            <person name="Schwessinger B."/>
            <person name="Raley C."/>
            <person name="Palmer J.M."/>
            <person name="Garnica D."/>
            <person name="Upadhyaya N."/>
            <person name="Rathjen J."/>
            <person name="Taylor J.M."/>
            <person name="Park R.F."/>
            <person name="Dodds P.N."/>
            <person name="Hirsch C.D."/>
            <person name="Kianian S.F."/>
            <person name="Figueroa M."/>
        </authorList>
    </citation>
    <scope>NUCLEOTIDE SEQUENCE [LARGE SCALE GENOMIC DNA]</scope>
    <source>
        <strain evidence="1">12NC29</strain>
    </source>
</reference>
<dbReference type="EMBL" id="PGCJ01000059">
    <property type="protein sequence ID" value="PLW53580.1"/>
    <property type="molecule type" value="Genomic_DNA"/>
</dbReference>
<organism evidence="1 2">
    <name type="scientific">Puccinia coronata f. sp. avenae</name>
    <dbReference type="NCBI Taxonomy" id="200324"/>
    <lineage>
        <taxon>Eukaryota</taxon>
        <taxon>Fungi</taxon>
        <taxon>Dikarya</taxon>
        <taxon>Basidiomycota</taxon>
        <taxon>Pucciniomycotina</taxon>
        <taxon>Pucciniomycetes</taxon>
        <taxon>Pucciniales</taxon>
        <taxon>Pucciniaceae</taxon>
        <taxon>Puccinia</taxon>
    </lineage>
</organism>
<proteinExistence type="predicted"/>
<keyword evidence="2" id="KW-1185">Reference proteome</keyword>
<evidence type="ECO:0000313" key="2">
    <source>
        <dbReference type="Proteomes" id="UP000235388"/>
    </source>
</evidence>
<sequence>MAISPNSSVKWFQQLPAVFSLIWSGRSQQLMPMLPTAAAFQLLELLVSQTEIDAPNSWSCRSQQLELSVSASETNGSSCWNRWSRKLRPMQIPAAEAVGLSK</sequence>
<evidence type="ECO:0000313" key="1">
    <source>
        <dbReference type="EMBL" id="PLW53580.1"/>
    </source>
</evidence>
<name>A0A2N5VUB0_9BASI</name>
<gene>
    <name evidence="1" type="ORF">PCANC_06680</name>
</gene>
<protein>
    <submittedName>
        <fullName evidence="1">Uncharacterized protein</fullName>
    </submittedName>
</protein>
<dbReference type="Proteomes" id="UP000235388">
    <property type="component" value="Unassembled WGS sequence"/>
</dbReference>
<dbReference type="AlphaFoldDB" id="A0A2N5VUB0"/>
<comment type="caution">
    <text evidence="1">The sequence shown here is derived from an EMBL/GenBank/DDBJ whole genome shotgun (WGS) entry which is preliminary data.</text>
</comment>